<protein>
    <recommendedName>
        <fullName evidence="14">C2H2-type domain-containing protein</fullName>
    </recommendedName>
</protein>
<feature type="compositionally biased region" description="Acidic residues" evidence="12">
    <location>
        <begin position="134"/>
        <end position="161"/>
    </location>
</feature>
<name>A0ABD2KWW6_9BILA</name>
<feature type="domain" description="C2H2-type" evidence="14">
    <location>
        <begin position="305"/>
        <end position="332"/>
    </location>
</feature>
<proteinExistence type="inferred from homology"/>
<dbReference type="PROSITE" id="PS50157">
    <property type="entry name" value="ZINC_FINGER_C2H2_2"/>
    <property type="match status" value="5"/>
</dbReference>
<keyword evidence="16" id="KW-1185">Reference proteome</keyword>
<feature type="domain" description="C2H2-type" evidence="14">
    <location>
        <begin position="249"/>
        <end position="276"/>
    </location>
</feature>
<comment type="caution">
    <text evidence="15">The sequence shown here is derived from an EMBL/GenBank/DDBJ whole genome shotgun (WGS) entry which is preliminary data.</text>
</comment>
<keyword evidence="10" id="KW-0539">Nucleus</keyword>
<reference evidence="15 16" key="1">
    <citation type="submission" date="2024-10" db="EMBL/GenBank/DDBJ databases">
        <authorList>
            <person name="Kim D."/>
        </authorList>
    </citation>
    <scope>NUCLEOTIDE SEQUENCE [LARGE SCALE GENOMIC DNA]</scope>
    <source>
        <strain evidence="15">BH-2024</strain>
    </source>
</reference>
<dbReference type="SUPFAM" id="SSF57667">
    <property type="entry name" value="beta-beta-alpha zinc fingers"/>
    <property type="match status" value="3"/>
</dbReference>
<feature type="domain" description="C2H2-type" evidence="14">
    <location>
        <begin position="333"/>
        <end position="362"/>
    </location>
</feature>
<evidence type="ECO:0000256" key="10">
    <source>
        <dbReference type="ARBA" id="ARBA00023242"/>
    </source>
</evidence>
<evidence type="ECO:0000256" key="7">
    <source>
        <dbReference type="ARBA" id="ARBA00023015"/>
    </source>
</evidence>
<feature type="compositionally biased region" description="Acidic residues" evidence="12">
    <location>
        <begin position="172"/>
        <end position="185"/>
    </location>
</feature>
<feature type="region of interest" description="Disordered" evidence="12">
    <location>
        <begin position="104"/>
        <end position="200"/>
    </location>
</feature>
<dbReference type="SMART" id="SM00355">
    <property type="entry name" value="ZnF_C2H2"/>
    <property type="match status" value="5"/>
</dbReference>
<evidence type="ECO:0000256" key="13">
    <source>
        <dbReference type="SAM" id="Phobius"/>
    </source>
</evidence>
<comment type="similarity">
    <text evidence="2">Belongs to the krueppel C2H2-type zinc-finger protein family.</text>
</comment>
<evidence type="ECO:0000256" key="5">
    <source>
        <dbReference type="ARBA" id="ARBA00022771"/>
    </source>
</evidence>
<dbReference type="InterPro" id="IPR013087">
    <property type="entry name" value="Znf_C2H2_type"/>
</dbReference>
<keyword evidence="4" id="KW-0677">Repeat</keyword>
<dbReference type="PROSITE" id="PS00028">
    <property type="entry name" value="ZINC_FINGER_C2H2_1"/>
    <property type="match status" value="4"/>
</dbReference>
<organism evidence="15 16">
    <name type="scientific">Heterodera trifolii</name>
    <dbReference type="NCBI Taxonomy" id="157864"/>
    <lineage>
        <taxon>Eukaryota</taxon>
        <taxon>Metazoa</taxon>
        <taxon>Ecdysozoa</taxon>
        <taxon>Nematoda</taxon>
        <taxon>Chromadorea</taxon>
        <taxon>Rhabditida</taxon>
        <taxon>Tylenchina</taxon>
        <taxon>Tylenchomorpha</taxon>
        <taxon>Tylenchoidea</taxon>
        <taxon>Heteroderidae</taxon>
        <taxon>Heteroderinae</taxon>
        <taxon>Heterodera</taxon>
    </lineage>
</organism>
<keyword evidence="13" id="KW-1133">Transmembrane helix</keyword>
<evidence type="ECO:0000256" key="1">
    <source>
        <dbReference type="ARBA" id="ARBA00004123"/>
    </source>
</evidence>
<dbReference type="GO" id="GO:0008270">
    <property type="term" value="F:zinc ion binding"/>
    <property type="evidence" value="ECO:0007669"/>
    <property type="project" value="UniProtKB-KW"/>
</dbReference>
<dbReference type="GO" id="GO:0005634">
    <property type="term" value="C:nucleus"/>
    <property type="evidence" value="ECO:0007669"/>
    <property type="project" value="UniProtKB-SubCell"/>
</dbReference>
<dbReference type="FunFam" id="3.30.160.60:FF:000478">
    <property type="entry name" value="Zinc finger protein 133"/>
    <property type="match status" value="1"/>
</dbReference>
<feature type="domain" description="C2H2-type" evidence="14">
    <location>
        <begin position="277"/>
        <end position="304"/>
    </location>
</feature>
<dbReference type="Proteomes" id="UP001620626">
    <property type="component" value="Unassembled WGS sequence"/>
</dbReference>
<dbReference type="InterPro" id="IPR036236">
    <property type="entry name" value="Znf_C2H2_sf"/>
</dbReference>
<keyword evidence="13" id="KW-0472">Membrane</keyword>
<dbReference type="Gene3D" id="3.30.160.60">
    <property type="entry name" value="Classic Zinc Finger"/>
    <property type="match status" value="5"/>
</dbReference>
<feature type="compositionally biased region" description="Basic and acidic residues" evidence="12">
    <location>
        <begin position="162"/>
        <end position="171"/>
    </location>
</feature>
<keyword evidence="3" id="KW-0479">Metal-binding</keyword>
<dbReference type="InterPro" id="IPR050331">
    <property type="entry name" value="Zinc_finger"/>
</dbReference>
<comment type="subcellular location">
    <subcellularLocation>
        <location evidence="1">Nucleus</location>
    </subcellularLocation>
</comment>
<evidence type="ECO:0000259" key="14">
    <source>
        <dbReference type="PROSITE" id="PS50157"/>
    </source>
</evidence>
<feature type="compositionally biased region" description="Basic and acidic residues" evidence="12">
    <location>
        <begin position="112"/>
        <end position="129"/>
    </location>
</feature>
<evidence type="ECO:0000313" key="16">
    <source>
        <dbReference type="Proteomes" id="UP001620626"/>
    </source>
</evidence>
<dbReference type="PANTHER" id="PTHR16515:SF49">
    <property type="entry name" value="GASTRULA ZINC FINGER PROTEIN XLCGF49.1-LIKE-RELATED"/>
    <property type="match status" value="1"/>
</dbReference>
<dbReference type="AlphaFoldDB" id="A0ABD2KWW6"/>
<keyword evidence="9" id="KW-0804">Transcription</keyword>
<gene>
    <name evidence="15" type="ORF">niasHT_019144</name>
</gene>
<keyword evidence="6" id="KW-0862">Zinc</keyword>
<evidence type="ECO:0000256" key="12">
    <source>
        <dbReference type="SAM" id="MobiDB-lite"/>
    </source>
</evidence>
<evidence type="ECO:0000256" key="11">
    <source>
        <dbReference type="PROSITE-ProRule" id="PRU00042"/>
    </source>
</evidence>
<accession>A0ABD2KWW6</accession>
<dbReference type="PANTHER" id="PTHR16515">
    <property type="entry name" value="PR DOMAIN ZINC FINGER PROTEIN"/>
    <property type="match status" value="1"/>
</dbReference>
<evidence type="ECO:0000313" key="15">
    <source>
        <dbReference type="EMBL" id="KAL3107403.1"/>
    </source>
</evidence>
<dbReference type="FunFam" id="3.30.160.60:FF:000579">
    <property type="entry name" value="Zinc finger protein 354B"/>
    <property type="match status" value="1"/>
</dbReference>
<dbReference type="FunFam" id="3.30.160.60:FF:000417">
    <property type="entry name" value="Zinc finger protein"/>
    <property type="match status" value="1"/>
</dbReference>
<feature type="transmembrane region" description="Helical" evidence="13">
    <location>
        <begin position="45"/>
        <end position="65"/>
    </location>
</feature>
<dbReference type="EMBL" id="JBICBT010000618">
    <property type="protein sequence ID" value="KAL3107403.1"/>
    <property type="molecule type" value="Genomic_DNA"/>
</dbReference>
<evidence type="ECO:0000256" key="9">
    <source>
        <dbReference type="ARBA" id="ARBA00023163"/>
    </source>
</evidence>
<evidence type="ECO:0000256" key="2">
    <source>
        <dbReference type="ARBA" id="ARBA00006991"/>
    </source>
</evidence>
<sequence>MTDAYHFNAHESFNDTMWPASIGSVDLVDKNAIAWWKKLAFWRNILIILLILLLGFLCLSFVIAATHEKMAFFGCGISVCLLLLLIKGNANKILNRKFGRRNVKTEDEEEEKNGKRGGGGEKRGRREEPILDANDGEVNEEKEEDEREEFVGEESDDEEKEEDGRAARLEELEVATDEMEEEEETEKEKRTTEEEEALGRKKGRILQRPMAQLKMANKKQFSCAHCPKNFGYSSRLKRHMLIHTGEKPYPCEFCGRRFAHKGALIYHIRTHTGEKPFGCEFCDKAFAQTGQLDSHRTIHTGDRPHVCEFCGLRFAQKATLITHRRTHTGEKPFGCTECGRAFAHLSNLHAHLKNKTKYIDHSVIEFLRSNKHIWDKTSTKLELDVYASKTEDEQQIWDAFVLEIWPIFTTNTRHLSLNGRYYLVRLHRRIAATVLIDLNQLKSIHSNWLFPADVIANDDGPNATAAGQIMSKWLHTPRKDGQPKQFRYSNYDDLTRIHKWFDNYKKTFLRATTSVSFN</sequence>
<dbReference type="FunFam" id="3.30.160.60:FF:000557">
    <property type="entry name" value="zinc finger and SCAN domain-containing protein 29"/>
    <property type="match status" value="1"/>
</dbReference>
<keyword evidence="8" id="KW-0238">DNA-binding</keyword>
<dbReference type="FunFam" id="3.30.160.60:FF:000100">
    <property type="entry name" value="Zinc finger 45-like"/>
    <property type="match status" value="1"/>
</dbReference>
<keyword evidence="13" id="KW-0812">Transmembrane</keyword>
<dbReference type="GO" id="GO:0003677">
    <property type="term" value="F:DNA binding"/>
    <property type="evidence" value="ECO:0007669"/>
    <property type="project" value="UniProtKB-KW"/>
</dbReference>
<evidence type="ECO:0000256" key="6">
    <source>
        <dbReference type="ARBA" id="ARBA00022833"/>
    </source>
</evidence>
<evidence type="ECO:0000256" key="4">
    <source>
        <dbReference type="ARBA" id="ARBA00022737"/>
    </source>
</evidence>
<evidence type="ECO:0000256" key="8">
    <source>
        <dbReference type="ARBA" id="ARBA00023125"/>
    </source>
</evidence>
<feature type="domain" description="C2H2-type" evidence="14">
    <location>
        <begin position="221"/>
        <end position="248"/>
    </location>
</feature>
<keyword evidence="5 11" id="KW-0863">Zinc-finger</keyword>
<dbReference type="Pfam" id="PF00096">
    <property type="entry name" value="zf-C2H2"/>
    <property type="match status" value="4"/>
</dbReference>
<evidence type="ECO:0000256" key="3">
    <source>
        <dbReference type="ARBA" id="ARBA00022723"/>
    </source>
</evidence>
<keyword evidence="7" id="KW-0805">Transcription regulation</keyword>